<evidence type="ECO:0000256" key="6">
    <source>
        <dbReference type="ARBA" id="ARBA00035676"/>
    </source>
</evidence>
<proteinExistence type="inferred from homology"/>
<protein>
    <recommendedName>
        <fullName evidence="9">Aminodeoxychorismate lyase</fullName>
        <ecNumber evidence="6">4.1.3.38</ecNumber>
    </recommendedName>
    <alternativeName>
        <fullName evidence="10">4-amino-4-deoxychorismate lyase</fullName>
    </alternativeName>
</protein>
<dbReference type="InterPro" id="IPR001544">
    <property type="entry name" value="Aminotrans_IV"/>
</dbReference>
<dbReference type="eggNOG" id="COG0115">
    <property type="taxonomic scope" value="Bacteria"/>
</dbReference>
<dbReference type="GO" id="GO:0005829">
    <property type="term" value="C:cytosol"/>
    <property type="evidence" value="ECO:0007669"/>
    <property type="project" value="TreeGrafter"/>
</dbReference>
<dbReference type="EMBL" id="FTMN01000008">
    <property type="protein sequence ID" value="SIQ73550.1"/>
    <property type="molecule type" value="Genomic_DNA"/>
</dbReference>
<comment type="pathway">
    <text evidence="5">Cofactor biosynthesis; tetrahydrofolate biosynthesis; 4-aminobenzoate from chorismate: step 2/2.</text>
</comment>
<evidence type="ECO:0000256" key="10">
    <source>
        <dbReference type="ARBA" id="ARBA00080135"/>
    </source>
</evidence>
<dbReference type="InterPro" id="IPR050571">
    <property type="entry name" value="Class-IV_PLP-Dep_Aminotrnsfr"/>
</dbReference>
<dbReference type="CDD" id="cd01558">
    <property type="entry name" value="D-AAT_like"/>
    <property type="match status" value="1"/>
</dbReference>
<dbReference type="GO" id="GO:0046656">
    <property type="term" value="P:folic acid biosynthetic process"/>
    <property type="evidence" value="ECO:0007669"/>
    <property type="project" value="UniProtKB-KW"/>
</dbReference>
<dbReference type="PANTHER" id="PTHR42743">
    <property type="entry name" value="AMINO-ACID AMINOTRANSFERASE"/>
    <property type="match status" value="1"/>
</dbReference>
<dbReference type="InterPro" id="IPR043131">
    <property type="entry name" value="BCAT-like_N"/>
</dbReference>
<dbReference type="PANTHER" id="PTHR42743:SF10">
    <property type="entry name" value="D-ALANINE AMINOTRANSFERASE"/>
    <property type="match status" value="1"/>
</dbReference>
<keyword evidence="4" id="KW-0289">Folate biosynthesis</keyword>
<keyword evidence="12" id="KW-1185">Reference proteome</keyword>
<organism evidence="11 12">
    <name type="scientific">Marinobacterium stanieri</name>
    <dbReference type="NCBI Taxonomy" id="49186"/>
    <lineage>
        <taxon>Bacteria</taxon>
        <taxon>Pseudomonadati</taxon>
        <taxon>Pseudomonadota</taxon>
        <taxon>Gammaproteobacteria</taxon>
        <taxon>Oceanospirillales</taxon>
        <taxon>Oceanospirillaceae</taxon>
        <taxon>Marinobacterium</taxon>
    </lineage>
</organism>
<dbReference type="Pfam" id="PF01063">
    <property type="entry name" value="Aminotran_4"/>
    <property type="match status" value="1"/>
</dbReference>
<keyword evidence="3" id="KW-0663">Pyridoxal phosphate</keyword>
<evidence type="ECO:0000256" key="3">
    <source>
        <dbReference type="ARBA" id="ARBA00022898"/>
    </source>
</evidence>
<evidence type="ECO:0000256" key="8">
    <source>
        <dbReference type="ARBA" id="ARBA00054027"/>
    </source>
</evidence>
<dbReference type="InterPro" id="IPR043132">
    <property type="entry name" value="BCAT-like_C"/>
</dbReference>
<dbReference type="InterPro" id="IPR036038">
    <property type="entry name" value="Aminotransferase-like"/>
</dbReference>
<dbReference type="AlphaFoldDB" id="A0A1N6V6S4"/>
<dbReference type="Gene3D" id="3.20.10.10">
    <property type="entry name" value="D-amino Acid Aminotransferase, subunit A, domain 2"/>
    <property type="match status" value="1"/>
</dbReference>
<evidence type="ECO:0000256" key="4">
    <source>
        <dbReference type="ARBA" id="ARBA00022909"/>
    </source>
</evidence>
<name>A0A1N6V6S4_9GAMM</name>
<evidence type="ECO:0000256" key="2">
    <source>
        <dbReference type="ARBA" id="ARBA00009320"/>
    </source>
</evidence>
<dbReference type="GO" id="GO:0008652">
    <property type="term" value="P:amino acid biosynthetic process"/>
    <property type="evidence" value="ECO:0007669"/>
    <property type="project" value="UniProtKB-ARBA"/>
</dbReference>
<dbReference type="FunFam" id="3.20.10.10:FF:000002">
    <property type="entry name" value="D-alanine aminotransferase"/>
    <property type="match status" value="1"/>
</dbReference>
<dbReference type="Gene3D" id="3.30.470.10">
    <property type="match status" value="1"/>
</dbReference>
<reference evidence="11 12" key="1">
    <citation type="submission" date="2017-01" db="EMBL/GenBank/DDBJ databases">
        <authorList>
            <person name="Mah S.A."/>
            <person name="Swanson W.J."/>
            <person name="Moy G.W."/>
            <person name="Vacquier V.D."/>
        </authorList>
    </citation>
    <scope>NUCLEOTIDE SEQUENCE [LARGE SCALE GENOMIC DNA]</scope>
    <source>
        <strain evidence="11 12">DSM 7027</strain>
    </source>
</reference>
<gene>
    <name evidence="11" type="ORF">SAMN05421647_10872</name>
</gene>
<comment type="catalytic activity">
    <reaction evidence="7">
        <text>4-amino-4-deoxychorismate = 4-aminobenzoate + pyruvate + H(+)</text>
        <dbReference type="Rhea" id="RHEA:16201"/>
        <dbReference type="ChEBI" id="CHEBI:15361"/>
        <dbReference type="ChEBI" id="CHEBI:15378"/>
        <dbReference type="ChEBI" id="CHEBI:17836"/>
        <dbReference type="ChEBI" id="CHEBI:58406"/>
        <dbReference type="EC" id="4.1.3.38"/>
    </reaction>
</comment>
<evidence type="ECO:0000256" key="5">
    <source>
        <dbReference type="ARBA" id="ARBA00035633"/>
    </source>
</evidence>
<evidence type="ECO:0000256" key="1">
    <source>
        <dbReference type="ARBA" id="ARBA00001933"/>
    </source>
</evidence>
<evidence type="ECO:0000313" key="11">
    <source>
        <dbReference type="EMBL" id="SIQ73550.1"/>
    </source>
</evidence>
<evidence type="ECO:0000313" key="12">
    <source>
        <dbReference type="Proteomes" id="UP000186895"/>
    </source>
</evidence>
<comment type="cofactor">
    <cofactor evidence="1">
        <name>pyridoxal 5'-phosphate</name>
        <dbReference type="ChEBI" id="CHEBI:597326"/>
    </cofactor>
</comment>
<comment type="similarity">
    <text evidence="2">Belongs to the class-IV pyridoxal-phosphate-dependent aminotransferase family.</text>
</comment>
<dbReference type="SUPFAM" id="SSF56752">
    <property type="entry name" value="D-aminoacid aminotransferase-like PLP-dependent enzymes"/>
    <property type="match status" value="1"/>
</dbReference>
<dbReference type="EC" id="4.1.3.38" evidence="6"/>
<evidence type="ECO:0000256" key="9">
    <source>
        <dbReference type="ARBA" id="ARBA00069174"/>
    </source>
</evidence>
<dbReference type="STRING" id="49186.SAMN05421647_10872"/>
<comment type="function">
    <text evidence="8">Involved in the biosynthesis of p-aminobenzoate (PABA), a precursor of tetrahydrofolate. Converts 4-amino-4-deoxychorismate into 4-aminobenzoate (PABA) and pyruvate.</text>
</comment>
<dbReference type="GO" id="GO:0008696">
    <property type="term" value="F:4-amino-4-deoxychorismate lyase activity"/>
    <property type="evidence" value="ECO:0007669"/>
    <property type="project" value="UniProtKB-EC"/>
</dbReference>
<accession>A0A1N6V6S4</accession>
<sequence length="300" mass="33179">MFNALSKVWAVALMNTDIVYLNGRYLPANEAQVSVFDRGFLFADSVYEVIPYYQGVGFRLQQHLDRLAYSLRAIRIAADDDWRSILDGLVERNGGGNLSVYLQISRGSAGSRTHAYDQSMTPTVFACCSPIKDIYALGADQVKGYTVIVSADLRWHRCDIKSTGLLPNILVLQQAREAGADEALLVRDGLLSEGTSCNLFVVRQGVIYTPKRSSEILGGTTRELILELAAEAGIPFQEVDIRPEELANADEVWVSSSTRGVIPVIEIDGTPVADGQKGPLWQQMFALFTRFQHRLMTGEK</sequence>
<dbReference type="Proteomes" id="UP000186895">
    <property type="component" value="Unassembled WGS sequence"/>
</dbReference>
<evidence type="ECO:0000256" key="7">
    <source>
        <dbReference type="ARBA" id="ARBA00049529"/>
    </source>
</evidence>